<dbReference type="Gene3D" id="3.30.900.10">
    <property type="entry name" value="HORMA domain"/>
    <property type="match status" value="1"/>
</dbReference>
<dbReference type="SUPFAM" id="SSF56019">
    <property type="entry name" value="The spindle assembly checkpoint protein mad2"/>
    <property type="match status" value="1"/>
</dbReference>
<feature type="domain" description="HORMA" evidence="6">
    <location>
        <begin position="19"/>
        <end position="94"/>
    </location>
</feature>
<dbReference type="OrthoDB" id="1928087at2759"/>
<evidence type="ECO:0000259" key="6">
    <source>
        <dbReference type="PROSITE" id="PS50815"/>
    </source>
</evidence>
<organism evidence="7 8">
    <name type="scientific">Taphrina deformans (strain PYCC 5710 / ATCC 11124 / CBS 356.35 / IMI 108563 / JCM 9778 / NBRC 8474)</name>
    <name type="common">Peach leaf curl fungus</name>
    <name type="synonym">Lalaria deformans</name>
    <dbReference type="NCBI Taxonomy" id="1097556"/>
    <lineage>
        <taxon>Eukaryota</taxon>
        <taxon>Fungi</taxon>
        <taxon>Dikarya</taxon>
        <taxon>Ascomycota</taxon>
        <taxon>Taphrinomycotina</taxon>
        <taxon>Taphrinomycetes</taxon>
        <taxon>Taphrinales</taxon>
        <taxon>Taphrinaceae</taxon>
        <taxon>Taphrina</taxon>
    </lineage>
</organism>
<keyword evidence="5" id="KW-0469">Meiosis</keyword>
<sequence length="94" mass="10531">MSAVTQIHRITTETQVTTRLSQELVQTMLSASIGCIAYLRGIFPDDTFFEERYNANTVRSGPQKQPSRLEGGQRVMRLQRNASPGAAELLDYLV</sequence>
<dbReference type="PROSITE" id="PS50815">
    <property type="entry name" value="HORMA"/>
    <property type="match status" value="1"/>
</dbReference>
<evidence type="ECO:0000256" key="1">
    <source>
        <dbReference type="ARBA" id="ARBA00004123"/>
    </source>
</evidence>
<keyword evidence="3" id="KW-0158">Chromosome</keyword>
<accession>R4XC39</accession>
<evidence type="ECO:0000313" key="8">
    <source>
        <dbReference type="Proteomes" id="UP000013776"/>
    </source>
</evidence>
<dbReference type="GO" id="GO:0007130">
    <property type="term" value="P:synaptonemal complex assembly"/>
    <property type="evidence" value="ECO:0007669"/>
    <property type="project" value="TreeGrafter"/>
</dbReference>
<evidence type="ECO:0000256" key="2">
    <source>
        <dbReference type="ARBA" id="ARBA00004286"/>
    </source>
</evidence>
<dbReference type="PANTHER" id="PTHR48225">
    <property type="entry name" value="HORMA DOMAIN-CONTAINING PROTEIN 1"/>
    <property type="match status" value="1"/>
</dbReference>
<gene>
    <name evidence="7" type="ORF">TAPDE_003657</name>
</gene>
<proteinExistence type="predicted"/>
<keyword evidence="4" id="KW-0539">Nucleus</keyword>
<evidence type="ECO:0000256" key="4">
    <source>
        <dbReference type="ARBA" id="ARBA00023242"/>
    </source>
</evidence>
<dbReference type="AlphaFoldDB" id="R4XC39"/>
<dbReference type="EMBL" id="CAHR02000148">
    <property type="protein sequence ID" value="CCG83442.1"/>
    <property type="molecule type" value="Genomic_DNA"/>
</dbReference>
<comment type="subcellular location">
    <subcellularLocation>
        <location evidence="2">Chromosome</location>
    </subcellularLocation>
    <subcellularLocation>
        <location evidence="1">Nucleus</location>
    </subcellularLocation>
</comment>
<comment type="caution">
    <text evidence="7">The sequence shown here is derived from an EMBL/GenBank/DDBJ whole genome shotgun (WGS) entry which is preliminary data.</text>
</comment>
<dbReference type="InterPro" id="IPR051294">
    <property type="entry name" value="HORMA_MeioticProgression"/>
</dbReference>
<dbReference type="VEuPathDB" id="FungiDB:TAPDE_003657"/>
<dbReference type="Pfam" id="PF02301">
    <property type="entry name" value="HORMA"/>
    <property type="match status" value="1"/>
</dbReference>
<dbReference type="InterPro" id="IPR036570">
    <property type="entry name" value="HORMA_dom_sf"/>
</dbReference>
<dbReference type="eggNOG" id="KOG4652">
    <property type="taxonomic scope" value="Eukaryota"/>
</dbReference>
<dbReference type="GO" id="GO:0005694">
    <property type="term" value="C:chromosome"/>
    <property type="evidence" value="ECO:0007669"/>
    <property type="project" value="UniProtKB-SubCell"/>
</dbReference>
<dbReference type="PANTHER" id="PTHR48225:SF7">
    <property type="entry name" value="MEIOSIS-SPECIFIC PROTEIN HOP1"/>
    <property type="match status" value="1"/>
</dbReference>
<evidence type="ECO:0000256" key="3">
    <source>
        <dbReference type="ARBA" id="ARBA00022454"/>
    </source>
</evidence>
<name>R4XC39_TAPDE</name>
<evidence type="ECO:0000313" key="7">
    <source>
        <dbReference type="EMBL" id="CCG83442.1"/>
    </source>
</evidence>
<dbReference type="Proteomes" id="UP000013776">
    <property type="component" value="Unassembled WGS sequence"/>
</dbReference>
<dbReference type="GO" id="GO:0051598">
    <property type="term" value="P:meiotic recombination checkpoint signaling"/>
    <property type="evidence" value="ECO:0007669"/>
    <property type="project" value="TreeGrafter"/>
</dbReference>
<evidence type="ECO:0000256" key="5">
    <source>
        <dbReference type="ARBA" id="ARBA00023254"/>
    </source>
</evidence>
<keyword evidence="8" id="KW-1185">Reference proteome</keyword>
<dbReference type="GO" id="GO:0005634">
    <property type="term" value="C:nucleus"/>
    <property type="evidence" value="ECO:0007669"/>
    <property type="project" value="UniProtKB-SubCell"/>
</dbReference>
<dbReference type="InterPro" id="IPR003511">
    <property type="entry name" value="HORMA_dom"/>
</dbReference>
<reference evidence="7 8" key="1">
    <citation type="journal article" date="2013" name="MBio">
        <title>Genome sequencing of the plant pathogen Taphrina deformans, the causal agent of peach leaf curl.</title>
        <authorList>
            <person name="Cisse O.H."/>
            <person name="Almeida J.M.G.C.F."/>
            <person name="Fonseca A."/>
            <person name="Kumar A.A."/>
            <person name="Salojaervi J."/>
            <person name="Overmyer K."/>
            <person name="Hauser P.M."/>
            <person name="Pagni M."/>
        </authorList>
    </citation>
    <scope>NUCLEOTIDE SEQUENCE [LARGE SCALE GENOMIC DNA]</scope>
    <source>
        <strain evidence="8">PYCC 5710 / ATCC 11124 / CBS 356.35 / IMI 108563 / JCM 9778 / NBRC 8474</strain>
    </source>
</reference>
<dbReference type="STRING" id="1097556.R4XC39"/>
<protein>
    <recommendedName>
        <fullName evidence="6">HORMA domain-containing protein</fullName>
    </recommendedName>
</protein>